<keyword evidence="2" id="KW-0472">Membrane</keyword>
<feature type="domain" description="AMP-dependent synthetase/ligase" evidence="4">
    <location>
        <begin position="15"/>
        <end position="337"/>
    </location>
</feature>
<dbReference type="SUPFAM" id="SSF53720">
    <property type="entry name" value="ALDH-like"/>
    <property type="match status" value="1"/>
</dbReference>
<keyword evidence="2" id="KW-0812">Transmembrane</keyword>
<sequence>MDAPNATLVTGSAIRSGTELARDALALAGRLRRAGLRPGERVLLKADNSLESVTALLALIHLDASIVLLDDRQTAEECARVTVVSKARWALGGQDGDLAEGVRHLPTDEPDGLSGPADETELDFTAWHRRQDALITWSSGSTGLPKGIVRSGQVLADDLERSRARMGYRDSDVFLPLVPLSHFYGLTLVLIWWRIGATLVVTPTSRLDQALRVGTEAGATVVDATPSTLHSILNLTERRPQYLVELSSVRMWCVGGAPLSSTFADRFASVFGLPLLDGYGSNEAGNIALASPDNPVGSGRPLDGVEVTIVGADGNPVSIGSTGEIVVRSPAMMVGYLADDGSIAPIESDLYRTDDLGYWDTEGNLYVVGRKYAVHRLGHTLYPEAIERRAEACGRPVKIVVLEDERRGCQLVFVVADPDGSSAQLWRREIDALLPAYEQPNRVLVVEQFPLNGNGKPDMVELRRLTRQRLGEGSARPMVPTTALALTSVPLPERLRAIHDVIGFLKDRPDQVADILTEISIRRSVDEEIESSIRTLEGAADEIDRYRPKRISQLAVFMSSNIILYSYVLHALVPSLFTERIVARPSSQVAAQTHRLHELLAPVHGLPVEMSRAGQRAFVTGPAANAQVLVFTGAYANAEELRGKLRPDQLLLFFGQGINPFVVGPDADGERAIEDAIRIRLLNSGQDCFGPDVYFVHSSMRERFVRGVMKRLAEQRYGDYSDPDTDYGALFYDTALRSATEYLLRNREHVLAGGEVDFRTGHVQPTVLVRDIGDSLDISEFFSPIFNIVVYEDEKQLNDALASPYFAERAMAAMLYGTGDVLAHKLRKRHTVTIDSTLLEADSGNHPFGGRGVMANYAAYQGRRVAEPLLVSKTVAQFGIGV</sequence>
<dbReference type="EMBL" id="QZFV01000109">
    <property type="protein sequence ID" value="RJQ81318.1"/>
    <property type="molecule type" value="Genomic_DNA"/>
</dbReference>
<dbReference type="AlphaFoldDB" id="A0A419HWF8"/>
<dbReference type="InterPro" id="IPR016162">
    <property type="entry name" value="Ald_DH_N"/>
</dbReference>
<dbReference type="Gene3D" id="3.40.309.10">
    <property type="entry name" value="Aldehyde Dehydrogenase, Chain A, domain 2"/>
    <property type="match status" value="1"/>
</dbReference>
<organism evidence="5 6">
    <name type="scientific">Amycolatopsis panacis</name>
    <dbReference type="NCBI Taxonomy" id="2340917"/>
    <lineage>
        <taxon>Bacteria</taxon>
        <taxon>Bacillati</taxon>
        <taxon>Actinomycetota</taxon>
        <taxon>Actinomycetes</taxon>
        <taxon>Pseudonocardiales</taxon>
        <taxon>Pseudonocardiaceae</taxon>
        <taxon>Amycolatopsis</taxon>
    </lineage>
</organism>
<gene>
    <name evidence="5" type="ORF">D5S19_23340</name>
</gene>
<comment type="caution">
    <text evidence="5">The sequence shown here is derived from an EMBL/GenBank/DDBJ whole genome shotgun (WGS) entry which is preliminary data.</text>
</comment>
<accession>A0A419HWF8</accession>
<dbReference type="PANTHER" id="PTHR43767">
    <property type="entry name" value="LONG-CHAIN-FATTY-ACID--COA LIGASE"/>
    <property type="match status" value="1"/>
</dbReference>
<dbReference type="RefSeq" id="WP_120025543.1">
    <property type="nucleotide sequence ID" value="NZ_QZFV01000109.1"/>
</dbReference>
<dbReference type="SUPFAM" id="SSF56801">
    <property type="entry name" value="Acetyl-CoA synthetase-like"/>
    <property type="match status" value="1"/>
</dbReference>
<dbReference type="OrthoDB" id="2644916at2"/>
<dbReference type="GO" id="GO:0016878">
    <property type="term" value="F:acid-thiol ligase activity"/>
    <property type="evidence" value="ECO:0007669"/>
    <property type="project" value="UniProtKB-ARBA"/>
</dbReference>
<dbReference type="Proteomes" id="UP000285112">
    <property type="component" value="Unassembled WGS sequence"/>
</dbReference>
<evidence type="ECO:0000313" key="6">
    <source>
        <dbReference type="Proteomes" id="UP000285112"/>
    </source>
</evidence>
<dbReference type="InterPro" id="IPR015590">
    <property type="entry name" value="Aldehyde_DH_dom"/>
</dbReference>
<dbReference type="InterPro" id="IPR000873">
    <property type="entry name" value="AMP-dep_synth/lig_dom"/>
</dbReference>
<keyword evidence="2" id="KW-1133">Transmembrane helix</keyword>
<evidence type="ECO:0000259" key="4">
    <source>
        <dbReference type="Pfam" id="PF00501"/>
    </source>
</evidence>
<dbReference type="InterPro" id="IPR020845">
    <property type="entry name" value="AMP-binding_CS"/>
</dbReference>
<dbReference type="Gene3D" id="3.40.50.12780">
    <property type="entry name" value="N-terminal domain of ligase-like"/>
    <property type="match status" value="1"/>
</dbReference>
<dbReference type="InterPro" id="IPR042099">
    <property type="entry name" value="ANL_N_sf"/>
</dbReference>
<dbReference type="GO" id="GO:0016620">
    <property type="term" value="F:oxidoreductase activity, acting on the aldehyde or oxo group of donors, NAD or NADP as acceptor"/>
    <property type="evidence" value="ECO:0007669"/>
    <property type="project" value="InterPro"/>
</dbReference>
<dbReference type="InterPro" id="IPR016163">
    <property type="entry name" value="Ald_DH_C"/>
</dbReference>
<keyword evidence="1" id="KW-0560">Oxidoreductase</keyword>
<reference evidence="5 6" key="1">
    <citation type="submission" date="2018-09" db="EMBL/GenBank/DDBJ databases">
        <title>YIM PH 21725 draft genome.</title>
        <authorList>
            <person name="Miao C."/>
        </authorList>
    </citation>
    <scope>NUCLEOTIDE SEQUENCE [LARGE SCALE GENOMIC DNA]</scope>
    <source>
        <strain evidence="6">YIM PH21725</strain>
    </source>
</reference>
<proteinExistence type="predicted"/>
<evidence type="ECO:0000259" key="3">
    <source>
        <dbReference type="Pfam" id="PF00171"/>
    </source>
</evidence>
<keyword evidence="6" id="KW-1185">Reference proteome</keyword>
<feature type="transmembrane region" description="Helical" evidence="2">
    <location>
        <begin position="173"/>
        <end position="193"/>
    </location>
</feature>
<dbReference type="Pfam" id="PF00171">
    <property type="entry name" value="Aldedh"/>
    <property type="match status" value="1"/>
</dbReference>
<dbReference type="Gene3D" id="3.40.605.10">
    <property type="entry name" value="Aldehyde Dehydrogenase, Chain A, domain 1"/>
    <property type="match status" value="1"/>
</dbReference>
<dbReference type="InterPro" id="IPR045851">
    <property type="entry name" value="AMP-bd_C_sf"/>
</dbReference>
<dbReference type="InterPro" id="IPR016161">
    <property type="entry name" value="Ald_DH/histidinol_DH"/>
</dbReference>
<dbReference type="Gene3D" id="3.30.300.30">
    <property type="match status" value="1"/>
</dbReference>
<evidence type="ECO:0000256" key="1">
    <source>
        <dbReference type="ARBA" id="ARBA00023002"/>
    </source>
</evidence>
<dbReference type="Pfam" id="PF00501">
    <property type="entry name" value="AMP-binding"/>
    <property type="match status" value="1"/>
</dbReference>
<protein>
    <submittedName>
        <fullName evidence="5">Aldehyde dehydrogenase family protein</fullName>
    </submittedName>
</protein>
<dbReference type="InterPro" id="IPR050237">
    <property type="entry name" value="ATP-dep_AMP-bd_enzyme"/>
</dbReference>
<dbReference type="PROSITE" id="PS00455">
    <property type="entry name" value="AMP_BINDING"/>
    <property type="match status" value="1"/>
</dbReference>
<evidence type="ECO:0000313" key="5">
    <source>
        <dbReference type="EMBL" id="RJQ81318.1"/>
    </source>
</evidence>
<evidence type="ECO:0000256" key="2">
    <source>
        <dbReference type="SAM" id="Phobius"/>
    </source>
</evidence>
<dbReference type="CDD" id="cd04433">
    <property type="entry name" value="AFD_class_I"/>
    <property type="match status" value="1"/>
</dbReference>
<dbReference type="PANTHER" id="PTHR43767:SF1">
    <property type="entry name" value="NONRIBOSOMAL PEPTIDE SYNTHASE PES1 (EUROFUNG)-RELATED"/>
    <property type="match status" value="1"/>
</dbReference>
<name>A0A419HWF8_9PSEU</name>
<feature type="domain" description="Aldehyde dehydrogenase" evidence="3">
    <location>
        <begin position="487"/>
        <end position="798"/>
    </location>
</feature>